<dbReference type="InterPro" id="IPR035952">
    <property type="entry name" value="Rhomboid-like_sf"/>
</dbReference>
<evidence type="ECO:0000256" key="6">
    <source>
        <dbReference type="RuleBase" id="RU362115"/>
    </source>
</evidence>
<evidence type="ECO:0000256" key="2">
    <source>
        <dbReference type="ARBA" id="ARBA00009045"/>
    </source>
</evidence>
<comment type="catalytic activity">
    <reaction evidence="6">
        <text>Cleaves type-1 transmembrane domains using a catalytic dyad composed of serine and histidine that are contributed by different transmembrane domains.</text>
        <dbReference type="EC" id="3.4.21.105"/>
    </reaction>
</comment>
<evidence type="ECO:0000256" key="4">
    <source>
        <dbReference type="ARBA" id="ARBA00022989"/>
    </source>
</evidence>
<organism evidence="9 11">
    <name type="scientific">Cuscuta epithymum</name>
    <dbReference type="NCBI Taxonomy" id="186058"/>
    <lineage>
        <taxon>Eukaryota</taxon>
        <taxon>Viridiplantae</taxon>
        <taxon>Streptophyta</taxon>
        <taxon>Embryophyta</taxon>
        <taxon>Tracheophyta</taxon>
        <taxon>Spermatophyta</taxon>
        <taxon>Magnoliopsida</taxon>
        <taxon>eudicotyledons</taxon>
        <taxon>Gunneridae</taxon>
        <taxon>Pentapetalae</taxon>
        <taxon>asterids</taxon>
        <taxon>lamiids</taxon>
        <taxon>Solanales</taxon>
        <taxon>Convolvulaceae</taxon>
        <taxon>Cuscuteae</taxon>
        <taxon>Cuscuta</taxon>
        <taxon>Cuscuta subgen. Cuscuta</taxon>
    </lineage>
</organism>
<gene>
    <name evidence="9" type="ORF">CEPIT_LOCUS20862</name>
    <name evidence="10" type="ORF">CEPIT_LOCUS43929</name>
</gene>
<feature type="transmembrane region" description="Helical" evidence="6">
    <location>
        <begin position="143"/>
        <end position="163"/>
    </location>
</feature>
<dbReference type="EMBL" id="CAMAPF010001137">
    <property type="protein sequence ID" value="CAH9147697.1"/>
    <property type="molecule type" value="Genomic_DNA"/>
</dbReference>
<feature type="domain" description="Peptidase S54 rhomboid" evidence="8">
    <location>
        <begin position="133"/>
        <end position="269"/>
    </location>
</feature>
<evidence type="ECO:0000259" key="8">
    <source>
        <dbReference type="Pfam" id="PF01694"/>
    </source>
</evidence>
<keyword evidence="4 6" id="KW-1133">Transmembrane helix</keyword>
<evidence type="ECO:0000256" key="1">
    <source>
        <dbReference type="ARBA" id="ARBA00004141"/>
    </source>
</evidence>
<protein>
    <recommendedName>
        <fullName evidence="6">RHOMBOID-like protein</fullName>
        <ecNumber evidence="6">3.4.21.105</ecNumber>
    </recommendedName>
</protein>
<dbReference type="InterPro" id="IPR002610">
    <property type="entry name" value="Peptidase_S54_rhomboid-like"/>
</dbReference>
<dbReference type="Proteomes" id="UP001152523">
    <property type="component" value="Unassembled WGS sequence"/>
</dbReference>
<reference evidence="9" key="1">
    <citation type="submission" date="2022-07" db="EMBL/GenBank/DDBJ databases">
        <authorList>
            <person name="Macas J."/>
            <person name="Novak P."/>
            <person name="Neumann P."/>
        </authorList>
    </citation>
    <scope>NUCLEOTIDE SEQUENCE</scope>
</reference>
<comment type="function">
    <text evidence="6">Serine protease involved in intramembrane proteolysis.</text>
</comment>
<feature type="transmembrane region" description="Helical" evidence="6">
    <location>
        <begin position="175"/>
        <end position="193"/>
    </location>
</feature>
<name>A0AAV0E6P1_9ASTE</name>
<dbReference type="AlphaFoldDB" id="A0AAV0E6P1"/>
<feature type="transmembrane region" description="Helical" evidence="6">
    <location>
        <begin position="199"/>
        <end position="217"/>
    </location>
</feature>
<feature type="region of interest" description="Disordered" evidence="7">
    <location>
        <begin position="1"/>
        <end position="24"/>
    </location>
</feature>
<dbReference type="Gene3D" id="1.20.1540.10">
    <property type="entry name" value="Rhomboid-like"/>
    <property type="match status" value="1"/>
</dbReference>
<evidence type="ECO:0000313" key="9">
    <source>
        <dbReference type="EMBL" id="CAH9114806.1"/>
    </source>
</evidence>
<dbReference type="InterPro" id="IPR022764">
    <property type="entry name" value="Peptidase_S54_rhomboid_dom"/>
</dbReference>
<keyword evidence="11" id="KW-1185">Reference proteome</keyword>
<feature type="transmembrane region" description="Helical" evidence="6">
    <location>
        <begin position="303"/>
        <end position="323"/>
    </location>
</feature>
<feature type="compositionally biased region" description="Basic and acidic residues" evidence="7">
    <location>
        <begin position="1"/>
        <end position="14"/>
    </location>
</feature>
<keyword evidence="6" id="KW-0720">Serine protease</keyword>
<evidence type="ECO:0000256" key="5">
    <source>
        <dbReference type="ARBA" id="ARBA00023136"/>
    </source>
</evidence>
<accession>A0AAV0E6P1</accession>
<sequence>MPAEEDSTKHETKVNIKRFSAPSPPPPLVAPRLSINGRDFTEEKRVVFPFFRPLSQRSENAWIISLFVIVHLIFFTATMIVNDCWHNSRGQCSIKFLRRLSFQPLRENPLLGPSASALDKVGALRQTLLIDHHQFWRVFTSPLLHAGLFHLILNLCSVVFVGIHMEHEFGSLRTGVVYILSAITASLVAALFVTDQTSVTSSGALFGLLGMMLSGLIRNCKIYTRKLGAVLIFLVILAVNLILGLLPYINNFSNVGGFISGFLIGFVLLFEPQLSTRAQEKGGLFEYDLKHKVKLKQKLDRPFLRGASLVMFIFVLAGVYLAVIRGINANKYCSWCQHIDCLPSKLWSCSDKAMHCETMINLEQLTLTCSENGNFRVLPYTDISPERIQDLCSLICY</sequence>
<keyword evidence="3 6" id="KW-0812">Transmembrane</keyword>
<proteinExistence type="inferred from homology"/>
<keyword evidence="5 6" id="KW-0472">Membrane</keyword>
<feature type="transmembrane region" description="Helical" evidence="6">
    <location>
        <begin position="61"/>
        <end position="81"/>
    </location>
</feature>
<dbReference type="PANTHER" id="PTHR22936">
    <property type="entry name" value="RHOMBOID-RELATED"/>
    <property type="match status" value="1"/>
</dbReference>
<dbReference type="Pfam" id="PF01694">
    <property type="entry name" value="Rhomboid"/>
    <property type="match status" value="1"/>
</dbReference>
<dbReference type="SUPFAM" id="SSF144091">
    <property type="entry name" value="Rhomboid-like"/>
    <property type="match status" value="1"/>
</dbReference>
<dbReference type="EC" id="3.4.21.105" evidence="6"/>
<comment type="subcellular location">
    <subcellularLocation>
        <location evidence="1 6">Membrane</location>
        <topology evidence="1 6">Multi-pass membrane protein</topology>
    </subcellularLocation>
</comment>
<evidence type="ECO:0000256" key="3">
    <source>
        <dbReference type="ARBA" id="ARBA00022692"/>
    </source>
</evidence>
<comment type="similarity">
    <text evidence="2 6">Belongs to the peptidase S54 family.</text>
</comment>
<dbReference type="GO" id="GO:0016020">
    <property type="term" value="C:membrane"/>
    <property type="evidence" value="ECO:0007669"/>
    <property type="project" value="UniProtKB-SubCell"/>
</dbReference>
<keyword evidence="6" id="KW-0378">Hydrolase</keyword>
<comment type="caution">
    <text evidence="9">The sequence shown here is derived from an EMBL/GenBank/DDBJ whole genome shotgun (WGS) entry which is preliminary data.</text>
</comment>
<feature type="transmembrane region" description="Helical" evidence="6">
    <location>
        <begin position="255"/>
        <end position="271"/>
    </location>
</feature>
<evidence type="ECO:0000313" key="11">
    <source>
        <dbReference type="Proteomes" id="UP001152523"/>
    </source>
</evidence>
<dbReference type="EMBL" id="CAMAPF010000232">
    <property type="protein sequence ID" value="CAH9114806.1"/>
    <property type="molecule type" value="Genomic_DNA"/>
</dbReference>
<evidence type="ECO:0000256" key="7">
    <source>
        <dbReference type="SAM" id="MobiDB-lite"/>
    </source>
</evidence>
<dbReference type="PANTHER" id="PTHR22936:SF75">
    <property type="entry name" value="RHOMBOID-LIKE PROTEIN 8"/>
    <property type="match status" value="1"/>
</dbReference>
<dbReference type="GO" id="GO:0004252">
    <property type="term" value="F:serine-type endopeptidase activity"/>
    <property type="evidence" value="ECO:0007669"/>
    <property type="project" value="InterPro"/>
</dbReference>
<evidence type="ECO:0000313" key="10">
    <source>
        <dbReference type="EMBL" id="CAH9147697.1"/>
    </source>
</evidence>
<feature type="transmembrane region" description="Helical" evidence="6">
    <location>
        <begin position="229"/>
        <end position="249"/>
    </location>
</feature>
<keyword evidence="6" id="KW-0645">Protease</keyword>
<dbReference type="GO" id="GO:0006508">
    <property type="term" value="P:proteolysis"/>
    <property type="evidence" value="ECO:0007669"/>
    <property type="project" value="UniProtKB-KW"/>
</dbReference>